<organism>
    <name type="scientific">Ixodes scapularis</name>
    <name type="common">Black-legged tick</name>
    <name type="synonym">Deer tick</name>
    <dbReference type="NCBI Taxonomy" id="6945"/>
    <lineage>
        <taxon>Eukaryota</taxon>
        <taxon>Metazoa</taxon>
        <taxon>Ecdysozoa</taxon>
        <taxon>Arthropoda</taxon>
        <taxon>Chelicerata</taxon>
        <taxon>Arachnida</taxon>
        <taxon>Acari</taxon>
        <taxon>Parasitiformes</taxon>
        <taxon>Ixodida</taxon>
        <taxon>Ixodoidea</taxon>
        <taxon>Ixodidae</taxon>
        <taxon>Ixodinae</taxon>
        <taxon>Ixodes</taxon>
    </lineage>
</organism>
<dbReference type="PaxDb" id="6945-B7PZ54"/>
<dbReference type="Proteomes" id="UP000001555">
    <property type="component" value="Unassembled WGS sequence"/>
</dbReference>
<dbReference type="EMBL" id="DS824448">
    <property type="protein sequence ID" value="EEC11876.1"/>
    <property type="molecule type" value="Genomic_DNA"/>
</dbReference>
<dbReference type="OrthoDB" id="10254973at2759"/>
<dbReference type="STRING" id="6945.B7PZ54"/>
<name>B7PZ54_IXOSC</name>
<dbReference type="VEuPathDB" id="VectorBase:ISCI008581"/>
<evidence type="ECO:0000256" key="2">
    <source>
        <dbReference type="SAM" id="SignalP"/>
    </source>
</evidence>
<keyword evidence="5" id="KW-1185">Reference proteome</keyword>
<gene>
    <name evidence="3" type="ORF">IscW_ISCW008581</name>
</gene>
<feature type="chain" id="PRO_5010826510" evidence="2">
    <location>
        <begin position="20"/>
        <end position="160"/>
    </location>
</feature>
<dbReference type="EMBL" id="ABJB011078821">
    <property type="status" value="NOT_ANNOTATED_CDS"/>
    <property type="molecule type" value="Genomic_DNA"/>
</dbReference>
<dbReference type="HOGENOM" id="CLU_1654067_0_0_1"/>
<dbReference type="AlphaFoldDB" id="B7PZ54"/>
<dbReference type="VEuPathDB" id="VectorBase:ISCP_017037"/>
<dbReference type="EnsemblMetazoa" id="ISCW008581-RA">
    <property type="protein sequence ID" value="ISCW008581-PA"/>
    <property type="gene ID" value="ISCW008581"/>
</dbReference>
<dbReference type="PANTHER" id="PTHR45916:SF1">
    <property type="entry name" value="STRUCTURAL MAINTENANCE OF CHROMOSOMES PROTEIN 5"/>
    <property type="match status" value="1"/>
</dbReference>
<accession>B7PZ54</accession>
<reference evidence="3 5" key="1">
    <citation type="submission" date="2008-03" db="EMBL/GenBank/DDBJ databases">
        <title>Annotation of Ixodes scapularis.</title>
        <authorList>
            <consortium name="Ixodes scapularis Genome Project Consortium"/>
            <person name="Caler E."/>
            <person name="Hannick L.I."/>
            <person name="Bidwell S."/>
            <person name="Joardar V."/>
            <person name="Thiagarajan M."/>
            <person name="Amedeo P."/>
            <person name="Galinsky K.J."/>
            <person name="Schobel S."/>
            <person name="Inman J."/>
            <person name="Hostetler J."/>
            <person name="Miller J."/>
            <person name="Hammond M."/>
            <person name="Megy K."/>
            <person name="Lawson D."/>
            <person name="Kodira C."/>
            <person name="Sutton G."/>
            <person name="Meyer J."/>
            <person name="Hill C.A."/>
            <person name="Birren B."/>
            <person name="Nene V."/>
            <person name="Collins F."/>
            <person name="Alarcon-Chaidez F."/>
            <person name="Wikel S."/>
            <person name="Strausberg R."/>
        </authorList>
    </citation>
    <scope>NUCLEOTIDE SEQUENCE [LARGE SCALE GENOMIC DNA]</scope>
    <source>
        <strain evidence="5">Wikel</strain>
        <strain evidence="3">Wikel colony</strain>
    </source>
</reference>
<evidence type="ECO:0000313" key="5">
    <source>
        <dbReference type="Proteomes" id="UP000001555"/>
    </source>
</evidence>
<keyword evidence="1" id="KW-0175">Coiled coil</keyword>
<dbReference type="PANTHER" id="PTHR45916">
    <property type="entry name" value="STRUCTURAL MAINTENANCE OF CHROMOSOMES PROTEIN 5"/>
    <property type="match status" value="1"/>
</dbReference>
<dbReference type="InParanoid" id="B7PZ54"/>
<evidence type="ECO:0000256" key="1">
    <source>
        <dbReference type="ARBA" id="ARBA00023054"/>
    </source>
</evidence>
<dbReference type="VEuPathDB" id="VectorBase:ISCW008581"/>
<sequence>MRKRHICLVLCLAQAVATGVLTPVYVSVISGLRRERKPQQLCSFDGRCETLVLPSKAARGRKAGVTWGLQVEAAVAGLHIQVGNLCQFLPQDRVADFVKMSRQELLEGTEKAVGTRDGHLLHARLIQLQVTTSEATQKSACRLTQLKKQVLLTFALSLSV</sequence>
<keyword evidence="2" id="KW-0732">Signal</keyword>
<reference evidence="4" key="2">
    <citation type="submission" date="2020-05" db="UniProtKB">
        <authorList>
            <consortium name="EnsemblMetazoa"/>
        </authorList>
    </citation>
    <scope>IDENTIFICATION</scope>
    <source>
        <strain evidence="4">wikel</strain>
    </source>
</reference>
<proteinExistence type="predicted"/>
<feature type="signal peptide" evidence="2">
    <location>
        <begin position="1"/>
        <end position="19"/>
    </location>
</feature>
<evidence type="ECO:0000313" key="3">
    <source>
        <dbReference type="EMBL" id="EEC11876.1"/>
    </source>
</evidence>
<evidence type="ECO:0000313" key="4">
    <source>
        <dbReference type="EnsemblMetazoa" id="ISCW008581-PA"/>
    </source>
</evidence>
<protein>
    <submittedName>
        <fullName evidence="3 4">SMC protein, putative</fullName>
    </submittedName>
</protein>